<dbReference type="Pfam" id="PF01636">
    <property type="entry name" value="APH"/>
    <property type="match status" value="1"/>
</dbReference>
<accession>N1WVT7</accession>
<evidence type="ECO:0000256" key="2">
    <source>
        <dbReference type="ARBA" id="ARBA00022679"/>
    </source>
</evidence>
<dbReference type="Gene3D" id="3.90.1200.10">
    <property type="match status" value="1"/>
</dbReference>
<reference evidence="7 8" key="1">
    <citation type="journal article" date="2014" name="Genome Biol. Evol.">
        <title>Extensive gene acquisition in the extremely psychrophilic bacterial species Psychroflexus torquis and the link to sea-ice ecosystem specialism.</title>
        <authorList>
            <person name="Feng S."/>
            <person name="Powell S.M."/>
            <person name="Wilson R."/>
            <person name="Bowman J.P."/>
        </authorList>
    </citation>
    <scope>NUCLEOTIDE SEQUENCE [LARGE SCALE GENOMIC DNA]</scope>
    <source>
        <strain evidence="7 8">ACAM 44</strain>
    </source>
</reference>
<dbReference type="GO" id="GO:0016301">
    <property type="term" value="F:kinase activity"/>
    <property type="evidence" value="ECO:0007669"/>
    <property type="project" value="UniProtKB-KW"/>
</dbReference>
<dbReference type="InterPro" id="IPR011009">
    <property type="entry name" value="Kinase-like_dom_sf"/>
</dbReference>
<name>N1WVT7_9FLAO</name>
<comment type="caution">
    <text evidence="7">The sequence shown here is derived from an EMBL/GenBank/DDBJ whole genome shotgun (WGS) entry which is preliminary data.</text>
</comment>
<dbReference type="GO" id="GO:0005524">
    <property type="term" value="F:ATP binding"/>
    <property type="evidence" value="ECO:0007669"/>
    <property type="project" value="UniProtKB-KW"/>
</dbReference>
<evidence type="ECO:0000313" key="7">
    <source>
        <dbReference type="EMBL" id="EMY81239.1"/>
    </source>
</evidence>
<dbReference type="eggNOG" id="COG4857">
    <property type="taxonomic scope" value="Bacteria"/>
</dbReference>
<organism evidence="7 8">
    <name type="scientific">Psychroflexus gondwanensis ACAM 44</name>
    <dbReference type="NCBI Taxonomy" id="1189619"/>
    <lineage>
        <taxon>Bacteria</taxon>
        <taxon>Pseudomonadati</taxon>
        <taxon>Bacteroidota</taxon>
        <taxon>Flavobacteriia</taxon>
        <taxon>Flavobacteriales</taxon>
        <taxon>Flavobacteriaceae</taxon>
        <taxon>Psychroflexus</taxon>
    </lineage>
</organism>
<evidence type="ECO:0000256" key="5">
    <source>
        <dbReference type="ARBA" id="ARBA00022840"/>
    </source>
</evidence>
<dbReference type="InterPro" id="IPR002575">
    <property type="entry name" value="Aminoglycoside_PTrfase"/>
</dbReference>
<evidence type="ECO:0000256" key="3">
    <source>
        <dbReference type="ARBA" id="ARBA00022741"/>
    </source>
</evidence>
<dbReference type="PANTHER" id="PTHR34273:SF2">
    <property type="entry name" value="METHYLTHIORIBOSE KINASE"/>
    <property type="match status" value="1"/>
</dbReference>
<keyword evidence="8" id="KW-1185">Reference proteome</keyword>
<dbReference type="SUPFAM" id="SSF56112">
    <property type="entry name" value="Protein kinase-like (PK-like)"/>
    <property type="match status" value="1"/>
</dbReference>
<keyword evidence="4 7" id="KW-0418">Kinase</keyword>
<dbReference type="PANTHER" id="PTHR34273">
    <property type="entry name" value="METHYLTHIORIBOSE KINASE"/>
    <property type="match status" value="1"/>
</dbReference>
<dbReference type="STRING" id="1189619.pgond44_07305"/>
<proteinExistence type="inferred from homology"/>
<feature type="domain" description="Aminoglycoside phosphotransferase" evidence="6">
    <location>
        <begin position="39"/>
        <end position="272"/>
    </location>
</feature>
<evidence type="ECO:0000313" key="8">
    <source>
        <dbReference type="Proteomes" id="UP000012317"/>
    </source>
</evidence>
<evidence type="ECO:0000256" key="4">
    <source>
        <dbReference type="ARBA" id="ARBA00022777"/>
    </source>
</evidence>
<keyword evidence="2" id="KW-0808">Transferase</keyword>
<keyword evidence="5" id="KW-0067">ATP-binding</keyword>
<dbReference type="PATRIC" id="fig|1189619.4.peg.1504"/>
<dbReference type="RefSeq" id="WP_003439142.1">
    <property type="nucleotide sequence ID" value="NZ_APLF01000006.1"/>
</dbReference>
<gene>
    <name evidence="7" type="ORF">pgond44_07305</name>
</gene>
<sequence>MKKVEQLTADKTSLESYLKGQAWLLLNEKITAIEIPGAGNMNFVIRVKTRERSFIIKQSREYVEKYPQVAAPVERALREAEFYQLISKKESIKNKMPKLIGVDKKNHVLNLEDLGNGVDYTFLYQKNMHLDVAELEEIMTFVAKLHKTINTKTNKARLPNREMRKLNHEHIFIYPYLSDNGLHLDDILPGLQEVGLAFKEDMSLKHAVKKLGDRYLEDGKTLLHGDYYPGSWLKTEDGIKIIDPEFCFFGDVEFEIGVTLAHLKMANQPDALVEKALKIYKDLNAIDDLLCKQFMAIEILRRILGLAQLPLSFDLEERKALLNEAREILVTKGIS</sequence>
<evidence type="ECO:0000256" key="1">
    <source>
        <dbReference type="ARBA" id="ARBA00010165"/>
    </source>
</evidence>
<protein>
    <submittedName>
        <fullName evidence="7">5-methylthioribose kinase</fullName>
    </submittedName>
</protein>
<dbReference type="EMBL" id="APLF01000006">
    <property type="protein sequence ID" value="EMY81239.1"/>
    <property type="molecule type" value="Genomic_DNA"/>
</dbReference>
<dbReference type="Gene3D" id="3.30.200.20">
    <property type="entry name" value="Phosphorylase Kinase, domain 1"/>
    <property type="match status" value="1"/>
</dbReference>
<comment type="similarity">
    <text evidence="1">Belongs to the methylthioribose kinase family.</text>
</comment>
<dbReference type="AlphaFoldDB" id="N1WVT7"/>
<dbReference type="Proteomes" id="UP000012317">
    <property type="component" value="Unassembled WGS sequence"/>
</dbReference>
<keyword evidence="3" id="KW-0547">Nucleotide-binding</keyword>
<evidence type="ECO:0000259" key="6">
    <source>
        <dbReference type="Pfam" id="PF01636"/>
    </source>
</evidence>